<name>A0ABT2K2M2_9ACTN</name>
<evidence type="ECO:0000259" key="2">
    <source>
        <dbReference type="Pfam" id="PF07883"/>
    </source>
</evidence>
<feature type="signal peptide" evidence="1">
    <location>
        <begin position="1"/>
        <end position="31"/>
    </location>
</feature>
<dbReference type="InterPro" id="IPR014710">
    <property type="entry name" value="RmlC-like_jellyroll"/>
</dbReference>
<dbReference type="Pfam" id="PF07883">
    <property type="entry name" value="Cupin_2"/>
    <property type="match status" value="1"/>
</dbReference>
<proteinExistence type="predicted"/>
<feature type="chain" id="PRO_5047411395" evidence="1">
    <location>
        <begin position="32"/>
        <end position="154"/>
    </location>
</feature>
<keyword evidence="4" id="KW-1185">Reference proteome</keyword>
<dbReference type="EMBL" id="JAJAGO010000020">
    <property type="protein sequence ID" value="MCT2594420.1"/>
    <property type="molecule type" value="Genomic_DNA"/>
</dbReference>
<dbReference type="InterPro" id="IPR013096">
    <property type="entry name" value="Cupin_2"/>
</dbReference>
<keyword evidence="1" id="KW-0732">Signal</keyword>
<dbReference type="RefSeq" id="WP_260221748.1">
    <property type="nucleotide sequence ID" value="NZ_JAJAGO010000020.1"/>
</dbReference>
<protein>
    <submittedName>
        <fullName evidence="3">Cupin domain-containing protein</fullName>
    </submittedName>
</protein>
<evidence type="ECO:0000256" key="1">
    <source>
        <dbReference type="SAM" id="SignalP"/>
    </source>
</evidence>
<organism evidence="3 4">
    <name type="scientific">Streptomyces gossypii</name>
    <dbReference type="NCBI Taxonomy" id="2883101"/>
    <lineage>
        <taxon>Bacteria</taxon>
        <taxon>Bacillati</taxon>
        <taxon>Actinomycetota</taxon>
        <taxon>Actinomycetes</taxon>
        <taxon>Kitasatosporales</taxon>
        <taxon>Streptomycetaceae</taxon>
        <taxon>Streptomyces</taxon>
    </lineage>
</organism>
<feature type="domain" description="Cupin type-2" evidence="2">
    <location>
        <begin position="66"/>
        <end position="135"/>
    </location>
</feature>
<dbReference type="SUPFAM" id="SSF51182">
    <property type="entry name" value="RmlC-like cupins"/>
    <property type="match status" value="1"/>
</dbReference>
<comment type="caution">
    <text evidence="3">The sequence shown here is derived from an EMBL/GenBank/DDBJ whole genome shotgun (WGS) entry which is preliminary data.</text>
</comment>
<reference evidence="3 4" key="1">
    <citation type="submission" date="2021-10" db="EMBL/GenBank/DDBJ databases">
        <title>Streptomyces gossypii sp. nov., isolated from soil collected from cotton field.</title>
        <authorList>
            <person name="Ge X."/>
            <person name="Chen X."/>
            <person name="Liu W."/>
        </authorList>
    </citation>
    <scope>NUCLEOTIDE SEQUENCE [LARGE SCALE GENOMIC DNA]</scope>
    <source>
        <strain evidence="3 4">N2-109</strain>
    </source>
</reference>
<gene>
    <name evidence="3" type="ORF">LHJ74_31695</name>
</gene>
<evidence type="ECO:0000313" key="4">
    <source>
        <dbReference type="Proteomes" id="UP001156389"/>
    </source>
</evidence>
<accession>A0ABT2K2M2</accession>
<dbReference type="Proteomes" id="UP001156389">
    <property type="component" value="Unassembled WGS sequence"/>
</dbReference>
<dbReference type="Gene3D" id="2.60.120.10">
    <property type="entry name" value="Jelly Rolls"/>
    <property type="match status" value="1"/>
</dbReference>
<sequence length="154" mass="16046">MFASLRWRRLRRAAMTVACAAGIAVAPSAMATPGGAVSSETLAKGRAEEGVEIKIRGDAQVTYRKIVIEPGGSTGWHYHPGRLLAVVEAGTLTRTLADCSVEVSGPGDTVLEPVGADHTHLGRNLGAEPVVLYTTYFTPAGSPDTVDAEDPGCD</sequence>
<evidence type="ECO:0000313" key="3">
    <source>
        <dbReference type="EMBL" id="MCT2594420.1"/>
    </source>
</evidence>
<dbReference type="InterPro" id="IPR011051">
    <property type="entry name" value="RmlC_Cupin_sf"/>
</dbReference>